<protein>
    <recommendedName>
        <fullName evidence="3">HMA domain-containing protein</fullName>
    </recommendedName>
</protein>
<dbReference type="NCBIfam" id="TIGR00003">
    <property type="entry name" value="copper ion binding protein"/>
    <property type="match status" value="1"/>
</dbReference>
<dbReference type="PROSITE" id="PS01047">
    <property type="entry name" value="HMA_1"/>
    <property type="match status" value="1"/>
</dbReference>
<dbReference type="InterPro" id="IPR006122">
    <property type="entry name" value="HMA_Cu_ion-bd"/>
</dbReference>
<evidence type="ECO:0000313" key="4">
    <source>
        <dbReference type="EMBL" id="AHM57050.1"/>
    </source>
</evidence>
<dbReference type="EMBL" id="CP007452">
    <property type="protein sequence ID" value="AHM57050.1"/>
    <property type="molecule type" value="Genomic_DNA"/>
</dbReference>
<keyword evidence="2" id="KW-0186">Copper</keyword>
<dbReference type="FunFam" id="3.30.70.100:FF:000001">
    <property type="entry name" value="ATPase copper transporting beta"/>
    <property type="match status" value="1"/>
</dbReference>
<dbReference type="PATRIC" id="fig|1286171.3.peg.1714"/>
<dbReference type="RefSeq" id="WP_025436013.1">
    <property type="nucleotide sequence ID" value="NZ_CP007452.1"/>
</dbReference>
<dbReference type="Proteomes" id="UP000019591">
    <property type="component" value="Chromosome"/>
</dbReference>
<organism evidence="4 5">
    <name type="scientific">Peptoclostridium acidaminophilum DSM 3953</name>
    <dbReference type="NCBI Taxonomy" id="1286171"/>
    <lineage>
        <taxon>Bacteria</taxon>
        <taxon>Bacillati</taxon>
        <taxon>Bacillota</taxon>
        <taxon>Clostridia</taxon>
        <taxon>Peptostreptococcales</taxon>
        <taxon>Peptoclostridiaceae</taxon>
        <taxon>Peptoclostridium</taxon>
    </lineage>
</organism>
<reference evidence="4 5" key="1">
    <citation type="journal article" date="2014" name="Genome Announc.">
        <title>Complete Genome Sequence of Amino Acid-Utilizing Eubacterium acidaminophilum al-2 (DSM 3953).</title>
        <authorList>
            <person name="Poehlein A."/>
            <person name="Andreesen J.R."/>
            <person name="Daniel R."/>
        </authorList>
    </citation>
    <scope>NUCLEOTIDE SEQUENCE [LARGE SCALE GENOMIC DNA]</scope>
    <source>
        <strain evidence="4 5">DSM 3953</strain>
    </source>
</reference>
<accession>W8T844</accession>
<dbReference type="GO" id="GO:0005507">
    <property type="term" value="F:copper ion binding"/>
    <property type="evidence" value="ECO:0007669"/>
    <property type="project" value="InterPro"/>
</dbReference>
<dbReference type="CDD" id="cd00371">
    <property type="entry name" value="HMA"/>
    <property type="match status" value="1"/>
</dbReference>
<dbReference type="Gene3D" id="3.30.70.100">
    <property type="match status" value="1"/>
</dbReference>
<feature type="domain" description="HMA" evidence="3">
    <location>
        <begin position="1"/>
        <end position="66"/>
    </location>
</feature>
<evidence type="ECO:0000313" key="5">
    <source>
        <dbReference type="Proteomes" id="UP000019591"/>
    </source>
</evidence>
<sequence>MRKLVYIEGMSCSHCVNRVKGAIGELEGVISVDVSLDEKRAIVQMDREVSDEAIKAAVEEWGYSVTSIETA</sequence>
<dbReference type="KEGG" id="eac:EAL2_c17550"/>
<evidence type="ECO:0000259" key="3">
    <source>
        <dbReference type="PROSITE" id="PS50846"/>
    </source>
</evidence>
<evidence type="ECO:0000256" key="1">
    <source>
        <dbReference type="ARBA" id="ARBA00022723"/>
    </source>
</evidence>
<dbReference type="STRING" id="1286171.EAL2_c17550"/>
<name>W8T844_PEPAC</name>
<dbReference type="InterPro" id="IPR017969">
    <property type="entry name" value="Heavy-metal-associated_CS"/>
</dbReference>
<gene>
    <name evidence="4" type="ORF">EAL2_c17550</name>
</gene>
<dbReference type="OrthoDB" id="9813965at2"/>
<dbReference type="InterPro" id="IPR036163">
    <property type="entry name" value="HMA_dom_sf"/>
</dbReference>
<proteinExistence type="predicted"/>
<dbReference type="GO" id="GO:0006825">
    <property type="term" value="P:copper ion transport"/>
    <property type="evidence" value="ECO:0007669"/>
    <property type="project" value="InterPro"/>
</dbReference>
<keyword evidence="1" id="KW-0479">Metal-binding</keyword>
<dbReference type="InterPro" id="IPR000428">
    <property type="entry name" value="Cu-bd"/>
</dbReference>
<keyword evidence="5" id="KW-1185">Reference proteome</keyword>
<dbReference type="Pfam" id="PF00403">
    <property type="entry name" value="HMA"/>
    <property type="match status" value="1"/>
</dbReference>
<evidence type="ECO:0000256" key="2">
    <source>
        <dbReference type="ARBA" id="ARBA00023008"/>
    </source>
</evidence>
<dbReference type="PRINTS" id="PR00944">
    <property type="entry name" value="CUEXPORT"/>
</dbReference>
<dbReference type="HOGENOM" id="CLU_134973_10_4_9"/>
<dbReference type="eggNOG" id="COG2608">
    <property type="taxonomic scope" value="Bacteria"/>
</dbReference>
<dbReference type="AlphaFoldDB" id="W8T844"/>
<dbReference type="InterPro" id="IPR006121">
    <property type="entry name" value="HMA_dom"/>
</dbReference>
<dbReference type="PROSITE" id="PS50846">
    <property type="entry name" value="HMA_2"/>
    <property type="match status" value="1"/>
</dbReference>
<dbReference type="SUPFAM" id="SSF55008">
    <property type="entry name" value="HMA, heavy metal-associated domain"/>
    <property type="match status" value="1"/>
</dbReference>